<proteinExistence type="predicted"/>
<dbReference type="InterPro" id="IPR041098">
    <property type="entry name" value="Rv2175c_C"/>
</dbReference>
<feature type="domain" description="Rv2175c C-terminal" evidence="1">
    <location>
        <begin position="66"/>
        <end position="120"/>
    </location>
</feature>
<dbReference type="InterPro" id="IPR048576">
    <property type="entry name" value="Rv2175c_wHTH"/>
</dbReference>
<protein>
    <submittedName>
        <fullName evidence="3">Uncharacterized protein</fullName>
    </submittedName>
</protein>
<dbReference type="RefSeq" id="WP_116074922.1">
    <property type="nucleotide sequence ID" value="NZ_BONB01000016.1"/>
</dbReference>
<gene>
    <name evidence="3" type="ORF">DFJ67_8241</name>
</gene>
<dbReference type="GO" id="GO:0003677">
    <property type="term" value="F:DNA binding"/>
    <property type="evidence" value="ECO:0007669"/>
    <property type="project" value="InterPro"/>
</dbReference>
<evidence type="ECO:0000313" key="4">
    <source>
        <dbReference type="Proteomes" id="UP000256913"/>
    </source>
</evidence>
<dbReference type="OrthoDB" id="3784042at2"/>
<comment type="caution">
    <text evidence="3">The sequence shown here is derived from an EMBL/GenBank/DDBJ whole genome shotgun (WGS) entry which is preliminary data.</text>
</comment>
<dbReference type="Pfam" id="PF18367">
    <property type="entry name" value="Rv2175c_C"/>
    <property type="match status" value="1"/>
</dbReference>
<organism evidence="3 4">
    <name type="scientific">Asanoa ferruginea</name>
    <dbReference type="NCBI Taxonomy" id="53367"/>
    <lineage>
        <taxon>Bacteria</taxon>
        <taxon>Bacillati</taxon>
        <taxon>Actinomycetota</taxon>
        <taxon>Actinomycetes</taxon>
        <taxon>Micromonosporales</taxon>
        <taxon>Micromonosporaceae</taxon>
        <taxon>Asanoa</taxon>
    </lineage>
</organism>
<feature type="domain" description="DNA-binding protein Rv2175c wHTH" evidence="2">
    <location>
        <begin position="16"/>
        <end position="58"/>
    </location>
</feature>
<evidence type="ECO:0000259" key="1">
    <source>
        <dbReference type="Pfam" id="PF18367"/>
    </source>
</evidence>
<accession>A0A3D9ZY83</accession>
<keyword evidence="4" id="KW-1185">Reference proteome</keyword>
<dbReference type="EMBL" id="QUMQ01000001">
    <property type="protein sequence ID" value="REG02149.1"/>
    <property type="molecule type" value="Genomic_DNA"/>
</dbReference>
<evidence type="ECO:0000259" key="2">
    <source>
        <dbReference type="Pfam" id="PF21531"/>
    </source>
</evidence>
<evidence type="ECO:0000313" key="3">
    <source>
        <dbReference type="EMBL" id="REG02149.1"/>
    </source>
</evidence>
<dbReference type="Proteomes" id="UP000256913">
    <property type="component" value="Unassembled WGS sequence"/>
</dbReference>
<dbReference type="AlphaFoldDB" id="A0A3D9ZY83"/>
<name>A0A3D9ZY83_9ACTN</name>
<reference evidence="3 4" key="1">
    <citation type="submission" date="2018-08" db="EMBL/GenBank/DDBJ databases">
        <title>Sequencing the genomes of 1000 actinobacteria strains.</title>
        <authorList>
            <person name="Klenk H.-P."/>
        </authorList>
    </citation>
    <scope>NUCLEOTIDE SEQUENCE [LARGE SCALE GENOMIC DNA]</scope>
    <source>
        <strain evidence="3 4">DSM 44099</strain>
    </source>
</reference>
<sequence>MPAWQCERVTETVPAQWLPLPDVAERLELTISKVRQMVRDGSLLAVRREGVLRVPAELVANKTVLKHLPGVITLLHDAGYNDEECLRWLYEPDETLPGLPAVALGGDQATEVKRRAQALGF</sequence>
<dbReference type="Pfam" id="PF21531">
    <property type="entry name" value="Rv2175c_wHTH"/>
    <property type="match status" value="1"/>
</dbReference>